<dbReference type="SUPFAM" id="SSF55347">
    <property type="entry name" value="Glyceraldehyde-3-phosphate dehydrogenase-like, C-terminal domain"/>
    <property type="match status" value="1"/>
</dbReference>
<dbReference type="Proteomes" id="UP000540989">
    <property type="component" value="Unassembled WGS sequence"/>
</dbReference>
<evidence type="ECO:0000313" key="3">
    <source>
        <dbReference type="EMBL" id="MBB5060089.1"/>
    </source>
</evidence>
<evidence type="ECO:0000313" key="4">
    <source>
        <dbReference type="Proteomes" id="UP000540989"/>
    </source>
</evidence>
<dbReference type="AlphaFoldDB" id="A0A7W7ZID6"/>
<dbReference type="Pfam" id="PF01408">
    <property type="entry name" value="GFO_IDH_MocA"/>
    <property type="match status" value="1"/>
</dbReference>
<organism evidence="3 4">
    <name type="scientific">Granulicella aggregans</name>
    <dbReference type="NCBI Taxonomy" id="474949"/>
    <lineage>
        <taxon>Bacteria</taxon>
        <taxon>Pseudomonadati</taxon>
        <taxon>Acidobacteriota</taxon>
        <taxon>Terriglobia</taxon>
        <taxon>Terriglobales</taxon>
        <taxon>Acidobacteriaceae</taxon>
        <taxon>Granulicella</taxon>
    </lineage>
</organism>
<dbReference type="SUPFAM" id="SSF51735">
    <property type="entry name" value="NAD(P)-binding Rossmann-fold domains"/>
    <property type="match status" value="1"/>
</dbReference>
<dbReference type="GO" id="GO:0000166">
    <property type="term" value="F:nucleotide binding"/>
    <property type="evidence" value="ECO:0007669"/>
    <property type="project" value="InterPro"/>
</dbReference>
<protein>
    <submittedName>
        <fullName evidence="3">Putative dehydrogenase</fullName>
    </submittedName>
</protein>
<dbReference type="PANTHER" id="PTHR43708:SF1">
    <property type="entry name" value="GALACTOSE_LACTOSE METABOLISM REGULATORY PROTEIN GAL80"/>
    <property type="match status" value="1"/>
</dbReference>
<dbReference type="InterPro" id="IPR000683">
    <property type="entry name" value="Gfo/Idh/MocA-like_OxRdtase_N"/>
</dbReference>
<dbReference type="Gene3D" id="3.30.360.10">
    <property type="entry name" value="Dihydrodipicolinate Reductase, domain 2"/>
    <property type="match status" value="1"/>
</dbReference>
<gene>
    <name evidence="3" type="ORF">HDF16_004825</name>
</gene>
<keyword evidence="4" id="KW-1185">Reference proteome</keyword>
<accession>A0A7W7ZID6</accession>
<dbReference type="InterPro" id="IPR055080">
    <property type="entry name" value="Gal80p-like_C"/>
</dbReference>
<comment type="caution">
    <text evidence="3">The sequence shown here is derived from an EMBL/GenBank/DDBJ whole genome shotgun (WGS) entry which is preliminary data.</text>
</comment>
<dbReference type="InterPro" id="IPR036291">
    <property type="entry name" value="NAD(P)-bd_dom_sf"/>
</dbReference>
<dbReference type="RefSeq" id="WP_221313046.1">
    <property type="nucleotide sequence ID" value="NZ_JACHIP010000009.1"/>
</dbReference>
<dbReference type="InterPro" id="IPR051317">
    <property type="entry name" value="Gfo/Idh/MocA_oxidoreduct"/>
</dbReference>
<evidence type="ECO:0000259" key="2">
    <source>
        <dbReference type="Pfam" id="PF22685"/>
    </source>
</evidence>
<evidence type="ECO:0000259" key="1">
    <source>
        <dbReference type="Pfam" id="PF01408"/>
    </source>
</evidence>
<feature type="domain" description="Gfo/Idh/MocA-like oxidoreductase N-terminal" evidence="1">
    <location>
        <begin position="7"/>
        <end position="126"/>
    </location>
</feature>
<feature type="domain" description="Gal80p-like C-terminal" evidence="2">
    <location>
        <begin position="138"/>
        <end position="271"/>
    </location>
</feature>
<reference evidence="3 4" key="1">
    <citation type="submission" date="2020-08" db="EMBL/GenBank/DDBJ databases">
        <title>Genomic Encyclopedia of Type Strains, Phase IV (KMG-V): Genome sequencing to study the core and pangenomes of soil and plant-associated prokaryotes.</title>
        <authorList>
            <person name="Whitman W."/>
        </authorList>
    </citation>
    <scope>NUCLEOTIDE SEQUENCE [LARGE SCALE GENOMIC DNA]</scope>
    <source>
        <strain evidence="3 4">M8UP14</strain>
    </source>
</reference>
<name>A0A7W7ZID6_9BACT</name>
<dbReference type="PANTHER" id="PTHR43708">
    <property type="entry name" value="CONSERVED EXPRESSED OXIDOREDUCTASE (EUROFUNG)"/>
    <property type="match status" value="1"/>
</dbReference>
<sequence length="368" mass="40283">MAEESRIRVGLVGVGNWARYGHIPALRLLPEYDLVAVSSRTLEKAREIGRTFNIPRTYGDMQQLVDDAEVDLVAVLSPAPEHALAVKAAILAGKDVYCEWPLTTNTKDSEELLQLAELRGVRHLVGLQRTVGSSSLHLHELLSEGYVGQLRSVRMHVSMAGFGPVRSASLDWTIPAKNFSHVLSIYGGHFMDMLFNAVGQPATMTSLVRTQFTKLTSSTGESFPNETPDGVMVMGTLQNGAMFQIQLEGGKRNPTGLQIDLTGTDGDLQITNEKAFVTKHNDLIRGAQGEGQTWRELATPNHLSLLPPTELDASVQDLAHLYAAFARDRVHGGKMGRDFSDAVAMHTMIDMIYRASSSETTVVIEEQS</sequence>
<dbReference type="Pfam" id="PF22685">
    <property type="entry name" value="Gal80p_C-like"/>
    <property type="match status" value="1"/>
</dbReference>
<proteinExistence type="predicted"/>
<dbReference type="Gene3D" id="3.40.50.720">
    <property type="entry name" value="NAD(P)-binding Rossmann-like Domain"/>
    <property type="match status" value="1"/>
</dbReference>
<dbReference type="EMBL" id="JACHIP010000009">
    <property type="protein sequence ID" value="MBB5060089.1"/>
    <property type="molecule type" value="Genomic_DNA"/>
</dbReference>